<accession>A0A8S4S3P8</accession>
<comment type="caution">
    <text evidence="4">The sequence shown here is derived from an EMBL/GenBank/DDBJ whole genome shotgun (WGS) entry which is preliminary data.</text>
</comment>
<dbReference type="AlphaFoldDB" id="A0A8S4S3P8"/>
<dbReference type="Pfam" id="PF01723">
    <property type="entry name" value="Chorion_1"/>
    <property type="match status" value="1"/>
</dbReference>
<dbReference type="GO" id="GO:0007304">
    <property type="term" value="P:chorion-containing eggshell formation"/>
    <property type="evidence" value="ECO:0007669"/>
    <property type="project" value="InterPro"/>
</dbReference>
<dbReference type="Proteomes" id="UP000838756">
    <property type="component" value="Unassembled WGS sequence"/>
</dbReference>
<evidence type="ECO:0000313" key="5">
    <source>
        <dbReference type="Proteomes" id="UP000838756"/>
    </source>
</evidence>
<comment type="similarity">
    <text evidence="1 3">Belongs to the chorion protein family.</text>
</comment>
<evidence type="ECO:0000313" key="4">
    <source>
        <dbReference type="EMBL" id="CAH2249589.1"/>
    </source>
</evidence>
<gene>
    <name evidence="4" type="primary">jg18790</name>
    <name evidence="4" type="ORF">PAEG_LOCUS21930</name>
</gene>
<evidence type="ECO:0000256" key="2">
    <source>
        <dbReference type="ARBA" id="ARBA00022737"/>
    </source>
</evidence>
<dbReference type="GO" id="GO:0042600">
    <property type="term" value="C:egg chorion"/>
    <property type="evidence" value="ECO:0007669"/>
    <property type="project" value="InterPro"/>
</dbReference>
<dbReference type="InterPro" id="IPR002635">
    <property type="entry name" value="Chorion"/>
</dbReference>
<keyword evidence="2" id="KW-0677">Repeat</keyword>
<evidence type="ECO:0000256" key="1">
    <source>
        <dbReference type="ARBA" id="ARBA00005906"/>
    </source>
</evidence>
<name>A0A8S4S3P8_9NEOP</name>
<reference evidence="4" key="1">
    <citation type="submission" date="2022-03" db="EMBL/GenBank/DDBJ databases">
        <authorList>
            <person name="Lindestad O."/>
        </authorList>
    </citation>
    <scope>NUCLEOTIDE SEQUENCE</scope>
</reference>
<sequence length="255" mass="26594">MENIVRKPACLRVLHNVPKDHIVIEKINKNTMKLLKFIFCAVFLQVTTGQVFAPGNSVSGQDTGNQPILTQRLADANAHTIRALPNHAIQRAGNLNVVNGVPFLANNMPNAHLAKNMPSANMAHVMPNAHMSNNMPNGYLANVLNDQAVLGNHNTGGVINNADMAALTKMANINGNTATFNLANGGFTVTSGSPGSPGFGIQVLADALEVGGMVAVNGQIPIYGAVTVNGHLPTDGSASVRYTCAGSSANDGVLI</sequence>
<dbReference type="OrthoDB" id="7485251at2759"/>
<dbReference type="GO" id="GO:0005213">
    <property type="term" value="F:structural constituent of egg chorion"/>
    <property type="evidence" value="ECO:0007669"/>
    <property type="project" value="InterPro"/>
</dbReference>
<organism evidence="4 5">
    <name type="scientific">Pararge aegeria aegeria</name>
    <dbReference type="NCBI Taxonomy" id="348720"/>
    <lineage>
        <taxon>Eukaryota</taxon>
        <taxon>Metazoa</taxon>
        <taxon>Ecdysozoa</taxon>
        <taxon>Arthropoda</taxon>
        <taxon>Hexapoda</taxon>
        <taxon>Insecta</taxon>
        <taxon>Pterygota</taxon>
        <taxon>Neoptera</taxon>
        <taxon>Endopterygota</taxon>
        <taxon>Lepidoptera</taxon>
        <taxon>Glossata</taxon>
        <taxon>Ditrysia</taxon>
        <taxon>Papilionoidea</taxon>
        <taxon>Nymphalidae</taxon>
        <taxon>Satyrinae</taxon>
        <taxon>Satyrini</taxon>
        <taxon>Parargina</taxon>
        <taxon>Pararge</taxon>
    </lineage>
</organism>
<keyword evidence="5" id="KW-1185">Reference proteome</keyword>
<protein>
    <submittedName>
        <fullName evidence="4">Jg18790 protein</fullName>
    </submittedName>
</protein>
<dbReference type="EMBL" id="CAKXAJ010025998">
    <property type="protein sequence ID" value="CAH2249589.1"/>
    <property type="molecule type" value="Genomic_DNA"/>
</dbReference>
<proteinExistence type="inferred from homology"/>
<evidence type="ECO:0000256" key="3">
    <source>
        <dbReference type="RuleBase" id="RU004378"/>
    </source>
</evidence>